<accession>G7Q8P4</accession>
<dbReference type="AlphaFoldDB" id="G7Q8P4"/>
<organism evidence="1 2">
    <name type="scientific">Solidesulfovibrio carbinoliphilus subsp. oakridgensis</name>
    <dbReference type="NCBI Taxonomy" id="694327"/>
    <lineage>
        <taxon>Bacteria</taxon>
        <taxon>Pseudomonadati</taxon>
        <taxon>Thermodesulfobacteriota</taxon>
        <taxon>Desulfovibrionia</taxon>
        <taxon>Desulfovibrionales</taxon>
        <taxon>Desulfovibrionaceae</taxon>
        <taxon>Solidesulfovibrio</taxon>
    </lineage>
</organism>
<sequence length="141" mass="15149">MAAISRLGALRWHIRLGPSDGNHRREVYLSPEDGGLLYATRTGNRLAIRLHGPLGDACVRNLGDCLIHALCEGVDHIDFWPGLPGVISPDAGPMFESFGRSLARNHLCLGLEIHGPDPGLKELAEAFRQGLAQAGKPNGTL</sequence>
<dbReference type="EMBL" id="CM001368">
    <property type="protein sequence ID" value="EHJ49131.1"/>
    <property type="molecule type" value="Genomic_DNA"/>
</dbReference>
<dbReference type="HOGENOM" id="CLU_124882_0_0_7"/>
<name>G7Q8P4_9BACT</name>
<dbReference type="eggNOG" id="ENOG5031JXC">
    <property type="taxonomic scope" value="Bacteria"/>
</dbReference>
<protein>
    <submittedName>
        <fullName evidence="1">Uncharacterized protein</fullName>
    </submittedName>
</protein>
<gene>
    <name evidence="1" type="ORF">DFW101_3131</name>
</gene>
<dbReference type="RefSeq" id="WP_009182481.1">
    <property type="nucleotide sequence ID" value="NZ_CM001368.1"/>
</dbReference>
<dbReference type="Proteomes" id="UP000004662">
    <property type="component" value="Chromosome"/>
</dbReference>
<keyword evidence="2" id="KW-1185">Reference proteome</keyword>
<reference evidence="2" key="1">
    <citation type="journal article" date="2015" name="Genome Announc.">
        <title>High-Quality Draft Genome Sequence of Desulfovibrio carbinoliphilus FW-101-2B, an Organic Acid-Oxidizing Sulfate-Reducing Bacterium Isolated from Uranium(VI)-Contaminated Groundwater.</title>
        <authorList>
            <person name="Ramsay B.D."/>
            <person name="Hwang C."/>
            <person name="Woo H.L."/>
            <person name="Carroll S.L."/>
            <person name="Lucas S."/>
            <person name="Han J."/>
            <person name="Lapidus A.L."/>
            <person name="Cheng J.F."/>
            <person name="Goodwin L.A."/>
            <person name="Pitluck S."/>
            <person name="Peters L."/>
            <person name="Chertkov O."/>
            <person name="Held B."/>
            <person name="Detter J.C."/>
            <person name="Han C.S."/>
            <person name="Tapia R."/>
            <person name="Land M.L."/>
            <person name="Hauser L.J."/>
            <person name="Kyrpides N.C."/>
            <person name="Ivanova N.N."/>
            <person name="Mikhailova N."/>
            <person name="Pagani I."/>
            <person name="Woyke T."/>
            <person name="Arkin A.P."/>
            <person name="Dehal P."/>
            <person name="Chivian D."/>
            <person name="Criddle C.S."/>
            <person name="Wu W."/>
            <person name="Chakraborty R."/>
            <person name="Hazen T.C."/>
            <person name="Fields M.W."/>
        </authorList>
    </citation>
    <scope>NUCLEOTIDE SEQUENCE [LARGE SCALE GENOMIC DNA]</scope>
    <source>
        <strain evidence="2">FW-101-2B</strain>
    </source>
</reference>
<proteinExistence type="predicted"/>
<evidence type="ECO:0000313" key="1">
    <source>
        <dbReference type="EMBL" id="EHJ49131.1"/>
    </source>
</evidence>
<evidence type="ECO:0000313" key="2">
    <source>
        <dbReference type="Proteomes" id="UP000004662"/>
    </source>
</evidence>